<accession>Q0USE7</accession>
<sequence length="195" mass="21495">MSHKFKWMELVGQTIMSRRFPPQTGDGDQHPRFTENVAGAYSKDGRILVSMLRQLTLLDVAFERSAHDARRRKNTWYMQLADASNTRQLRGETRPDSPKAFKSSGKPSHLISDLLARSHARTLGGCGESPPRAAGLAYQRRVRAVSMHAKMPLLPAILDGGEQSGIARTSTLVTHGKASDEPRLGPIVIDKIVIG</sequence>
<dbReference type="AlphaFoldDB" id="Q0USE7"/>
<dbReference type="KEGG" id="pno:SNOG_05317"/>
<feature type="compositionally biased region" description="Basic and acidic residues" evidence="1">
    <location>
        <begin position="89"/>
        <end position="99"/>
    </location>
</feature>
<name>Q0USE7_PHANO</name>
<feature type="region of interest" description="Disordered" evidence="1">
    <location>
        <begin position="86"/>
        <end position="107"/>
    </location>
</feature>
<dbReference type="RefSeq" id="XP_001795724.1">
    <property type="nucleotide sequence ID" value="XM_001795672.1"/>
</dbReference>
<evidence type="ECO:0000313" key="2">
    <source>
        <dbReference type="EMBL" id="EAT87708.1"/>
    </source>
</evidence>
<reference evidence="3" key="1">
    <citation type="journal article" date="2007" name="Plant Cell">
        <title>Dothideomycete-plant interactions illuminated by genome sequencing and EST analysis of the wheat pathogen Stagonospora nodorum.</title>
        <authorList>
            <person name="Hane J.K."/>
            <person name="Lowe R.G."/>
            <person name="Solomon P.S."/>
            <person name="Tan K.C."/>
            <person name="Schoch C.L."/>
            <person name="Spatafora J.W."/>
            <person name="Crous P.W."/>
            <person name="Kodira C."/>
            <person name="Birren B.W."/>
            <person name="Galagan J.E."/>
            <person name="Torriani S.F."/>
            <person name="McDonald B.A."/>
            <person name="Oliver R.P."/>
        </authorList>
    </citation>
    <scope>NUCLEOTIDE SEQUENCE [LARGE SCALE GENOMIC DNA]</scope>
    <source>
        <strain evidence="3">SN15 / ATCC MYA-4574 / FGSC 10173</strain>
    </source>
</reference>
<proteinExistence type="predicted"/>
<gene>
    <name evidence="2" type="ORF">SNOG_05317</name>
</gene>
<dbReference type="Proteomes" id="UP000001055">
    <property type="component" value="Unassembled WGS sequence"/>
</dbReference>
<organism evidence="2 3">
    <name type="scientific">Phaeosphaeria nodorum (strain SN15 / ATCC MYA-4574 / FGSC 10173)</name>
    <name type="common">Glume blotch fungus</name>
    <name type="synonym">Parastagonospora nodorum</name>
    <dbReference type="NCBI Taxonomy" id="321614"/>
    <lineage>
        <taxon>Eukaryota</taxon>
        <taxon>Fungi</taxon>
        <taxon>Dikarya</taxon>
        <taxon>Ascomycota</taxon>
        <taxon>Pezizomycotina</taxon>
        <taxon>Dothideomycetes</taxon>
        <taxon>Pleosporomycetidae</taxon>
        <taxon>Pleosporales</taxon>
        <taxon>Pleosporineae</taxon>
        <taxon>Phaeosphaeriaceae</taxon>
        <taxon>Parastagonospora</taxon>
    </lineage>
</organism>
<evidence type="ECO:0000313" key="3">
    <source>
        <dbReference type="Proteomes" id="UP000001055"/>
    </source>
</evidence>
<evidence type="ECO:0000256" key="1">
    <source>
        <dbReference type="SAM" id="MobiDB-lite"/>
    </source>
</evidence>
<dbReference type="EMBL" id="CH445331">
    <property type="protein sequence ID" value="EAT87708.1"/>
    <property type="molecule type" value="Genomic_DNA"/>
</dbReference>
<dbReference type="InParanoid" id="Q0USE7"/>
<protein>
    <submittedName>
        <fullName evidence="2">Uncharacterized protein</fullName>
    </submittedName>
</protein>
<dbReference type="GeneID" id="5972599"/>